<dbReference type="AlphaFoldDB" id="X6MGA9"/>
<keyword evidence="1" id="KW-0812">Transmembrane</keyword>
<comment type="caution">
    <text evidence="2">The sequence shown here is derived from an EMBL/GenBank/DDBJ whole genome shotgun (WGS) entry which is preliminary data.</text>
</comment>
<protein>
    <submittedName>
        <fullName evidence="2">Uncharacterized protein</fullName>
    </submittedName>
</protein>
<dbReference type="EMBL" id="ASPP01021180">
    <property type="protein sequence ID" value="ETO12711.1"/>
    <property type="molecule type" value="Genomic_DNA"/>
</dbReference>
<dbReference type="Proteomes" id="UP000023152">
    <property type="component" value="Unassembled WGS sequence"/>
</dbReference>
<keyword evidence="1" id="KW-0472">Membrane</keyword>
<dbReference type="OrthoDB" id="2014825at2759"/>
<name>X6MGA9_RETFI</name>
<dbReference type="Gene3D" id="3.40.50.11350">
    <property type="match status" value="1"/>
</dbReference>
<reference evidence="2 3" key="1">
    <citation type="journal article" date="2013" name="Curr. Biol.">
        <title>The Genome of the Foraminiferan Reticulomyxa filosa.</title>
        <authorList>
            <person name="Glockner G."/>
            <person name="Hulsmann N."/>
            <person name="Schleicher M."/>
            <person name="Noegel A.A."/>
            <person name="Eichinger L."/>
            <person name="Gallinger C."/>
            <person name="Pawlowski J."/>
            <person name="Sierra R."/>
            <person name="Euteneuer U."/>
            <person name="Pillet L."/>
            <person name="Moustafa A."/>
            <person name="Platzer M."/>
            <person name="Groth M."/>
            <person name="Szafranski K."/>
            <person name="Schliwa M."/>
        </authorList>
    </citation>
    <scope>NUCLEOTIDE SEQUENCE [LARGE SCALE GENOMIC DNA]</scope>
</reference>
<evidence type="ECO:0000313" key="2">
    <source>
        <dbReference type="EMBL" id="ETO12711.1"/>
    </source>
</evidence>
<feature type="transmembrane region" description="Helical" evidence="1">
    <location>
        <begin position="20"/>
        <end position="41"/>
    </location>
</feature>
<gene>
    <name evidence="2" type="ORF">RFI_24667</name>
</gene>
<evidence type="ECO:0000256" key="1">
    <source>
        <dbReference type="SAM" id="Phobius"/>
    </source>
</evidence>
<keyword evidence="1" id="KW-1133">Transmembrane helix</keyword>
<evidence type="ECO:0000313" key="3">
    <source>
        <dbReference type="Proteomes" id="UP000023152"/>
    </source>
</evidence>
<proteinExistence type="predicted"/>
<sequence length="380" mass="44734">MLRRSLRSSLFITTPKKCSFNILVVIICLWIVVGFMCWLILLNNNDVSSAKAGLTFLTTGNSGCGHSCQILRVHGPDPYAGFGTLIFLYPINFLLYAEKHNMYLWIDYMPSFNDKYYDPAHGNNMWEYWMEPMIPPLDCNFWISKIEVLTKEQIFPGIHYRFKEGVRAWYYGDIERERFKGKYEIYDEQWYYQNRVKASNIVTKYSFQNKIKSHIMHEIDIFFNEHLRGYKHILGVHMRGTDKAAHRRAILPDEYIPYITNFIDFFGTQHTMVFVATDDLLYVEMLFHNLQTPYKDKIVMQSNITRGTKGSAIFDLKDISKYEIGKQVLTDIILLSRCTWLVHSASAVSEAAIYNNIHLHNHSVHLEYTKNRQTPFWFKS</sequence>
<accession>X6MGA9</accession>
<feature type="transmembrane region" description="Helical" evidence="1">
    <location>
        <begin position="79"/>
        <end position="97"/>
    </location>
</feature>
<keyword evidence="3" id="KW-1185">Reference proteome</keyword>
<organism evidence="2 3">
    <name type="scientific">Reticulomyxa filosa</name>
    <dbReference type="NCBI Taxonomy" id="46433"/>
    <lineage>
        <taxon>Eukaryota</taxon>
        <taxon>Sar</taxon>
        <taxon>Rhizaria</taxon>
        <taxon>Retaria</taxon>
        <taxon>Foraminifera</taxon>
        <taxon>Monothalamids</taxon>
        <taxon>Reticulomyxidae</taxon>
        <taxon>Reticulomyxa</taxon>
    </lineage>
</organism>